<comment type="caution">
    <text evidence="2">The sequence shown here is derived from an EMBL/GenBank/DDBJ whole genome shotgun (WGS) entry which is preliminary data.</text>
</comment>
<reference evidence="2" key="1">
    <citation type="submission" date="2023-12" db="EMBL/GenBank/DDBJ databases">
        <title>Genome assembly of Anisodus tanguticus.</title>
        <authorList>
            <person name="Wang Y.-J."/>
        </authorList>
    </citation>
    <scope>NUCLEOTIDE SEQUENCE</scope>
    <source>
        <strain evidence="2">KB-2021</strain>
        <tissue evidence="2">Leaf</tissue>
    </source>
</reference>
<protein>
    <submittedName>
        <fullName evidence="2">Uncharacterized protein</fullName>
    </submittedName>
</protein>
<gene>
    <name evidence="2" type="ORF">RND71_025644</name>
</gene>
<proteinExistence type="predicted"/>
<dbReference type="AlphaFoldDB" id="A0AAE1RTG1"/>
<dbReference type="EMBL" id="JAVYJV010000013">
    <property type="protein sequence ID" value="KAK4356673.1"/>
    <property type="molecule type" value="Genomic_DNA"/>
</dbReference>
<accession>A0AAE1RTG1</accession>
<dbReference type="Proteomes" id="UP001291623">
    <property type="component" value="Unassembled WGS sequence"/>
</dbReference>
<keyword evidence="1" id="KW-0175">Coiled coil</keyword>
<evidence type="ECO:0000313" key="3">
    <source>
        <dbReference type="Proteomes" id="UP001291623"/>
    </source>
</evidence>
<name>A0AAE1RTG1_9SOLA</name>
<feature type="coiled-coil region" evidence="1">
    <location>
        <begin position="74"/>
        <end position="101"/>
    </location>
</feature>
<evidence type="ECO:0000313" key="2">
    <source>
        <dbReference type="EMBL" id="KAK4356673.1"/>
    </source>
</evidence>
<sequence length="101" mass="11793">MAWLSRSGDGESELRRWLVAIVVPSSINLASYDKHFFSGVDWSQVLPPTTTKIKFLIVFKCKSEIIEPLSLMSKDGESQEYDDEEINYDDLKRRMRIHRIK</sequence>
<organism evidence="2 3">
    <name type="scientific">Anisodus tanguticus</name>
    <dbReference type="NCBI Taxonomy" id="243964"/>
    <lineage>
        <taxon>Eukaryota</taxon>
        <taxon>Viridiplantae</taxon>
        <taxon>Streptophyta</taxon>
        <taxon>Embryophyta</taxon>
        <taxon>Tracheophyta</taxon>
        <taxon>Spermatophyta</taxon>
        <taxon>Magnoliopsida</taxon>
        <taxon>eudicotyledons</taxon>
        <taxon>Gunneridae</taxon>
        <taxon>Pentapetalae</taxon>
        <taxon>asterids</taxon>
        <taxon>lamiids</taxon>
        <taxon>Solanales</taxon>
        <taxon>Solanaceae</taxon>
        <taxon>Solanoideae</taxon>
        <taxon>Hyoscyameae</taxon>
        <taxon>Anisodus</taxon>
    </lineage>
</organism>
<evidence type="ECO:0000256" key="1">
    <source>
        <dbReference type="SAM" id="Coils"/>
    </source>
</evidence>
<keyword evidence="3" id="KW-1185">Reference proteome</keyword>